<accession>A0A6I8LLF1</accession>
<keyword evidence="1" id="KW-0472">Membrane</keyword>
<dbReference type="RefSeq" id="WP_155542419.1">
    <property type="nucleotide sequence ID" value="NZ_CABVGP010000001.1"/>
</dbReference>
<evidence type="ECO:0000313" key="2">
    <source>
        <dbReference type="EMBL" id="VVJ17208.1"/>
    </source>
</evidence>
<gene>
    <name evidence="2" type="ORF">AA23TX_02229</name>
</gene>
<keyword evidence="1" id="KW-0812">Transmembrane</keyword>
<protein>
    <submittedName>
        <fullName evidence="2">Uncharacterized protein</fullName>
    </submittedName>
</protein>
<dbReference type="Proteomes" id="UP000399805">
    <property type="component" value="Unassembled WGS sequence"/>
</dbReference>
<proteinExistence type="predicted"/>
<keyword evidence="1" id="KW-1133">Transmembrane helix</keyword>
<feature type="transmembrane region" description="Helical" evidence="1">
    <location>
        <begin position="5"/>
        <end position="21"/>
    </location>
</feature>
<dbReference type="EMBL" id="CABVGP010000001">
    <property type="protein sequence ID" value="VVJ17208.1"/>
    <property type="molecule type" value="Genomic_DNA"/>
</dbReference>
<organism evidence="2 3">
    <name type="scientific">Amycolatopsis camponoti</name>
    <dbReference type="NCBI Taxonomy" id="2606593"/>
    <lineage>
        <taxon>Bacteria</taxon>
        <taxon>Bacillati</taxon>
        <taxon>Actinomycetota</taxon>
        <taxon>Actinomycetes</taxon>
        <taxon>Pseudonocardiales</taxon>
        <taxon>Pseudonocardiaceae</taxon>
        <taxon>Amycolatopsis</taxon>
    </lineage>
</organism>
<evidence type="ECO:0000256" key="1">
    <source>
        <dbReference type="SAM" id="Phobius"/>
    </source>
</evidence>
<keyword evidence="3" id="KW-1185">Reference proteome</keyword>
<dbReference type="AlphaFoldDB" id="A0A6I8LLF1"/>
<evidence type="ECO:0000313" key="3">
    <source>
        <dbReference type="Proteomes" id="UP000399805"/>
    </source>
</evidence>
<sequence length="162" mass="18930">MRGRYWLPLSYVLLATGLWLWTDYWPWLLWAFPIALVVTFLVVVSGYSMEFTIRRRWREMRKLAARIGARDGELVYESRRRWAVLGHQASMCLQTIRPGTVAEVRRALAGRIRAAGYVSHSNGYWWTRNGKITLTTTFRTEGSFRVLPEGHVFTEICMLETI</sequence>
<reference evidence="2 3" key="1">
    <citation type="submission" date="2019-09" db="EMBL/GenBank/DDBJ databases">
        <authorList>
            <person name="Leyn A S."/>
        </authorList>
    </citation>
    <scope>NUCLEOTIDE SEQUENCE [LARGE SCALE GENOMIC DNA]</scope>
    <source>
        <strain evidence="2">AA231_1</strain>
    </source>
</reference>
<feature type="transmembrane region" description="Helical" evidence="1">
    <location>
        <begin position="27"/>
        <end position="53"/>
    </location>
</feature>
<name>A0A6I8LLF1_9PSEU</name>